<organism evidence="2 3">
    <name type="scientific">Mycena chlorophos</name>
    <name type="common">Agaric fungus</name>
    <name type="synonym">Agaricus chlorophos</name>
    <dbReference type="NCBI Taxonomy" id="658473"/>
    <lineage>
        <taxon>Eukaryota</taxon>
        <taxon>Fungi</taxon>
        <taxon>Dikarya</taxon>
        <taxon>Basidiomycota</taxon>
        <taxon>Agaricomycotina</taxon>
        <taxon>Agaricomycetes</taxon>
        <taxon>Agaricomycetidae</taxon>
        <taxon>Agaricales</taxon>
        <taxon>Marasmiineae</taxon>
        <taxon>Mycenaceae</taxon>
        <taxon>Mycena</taxon>
    </lineage>
</organism>
<dbReference type="EMBL" id="JACAZE010000004">
    <property type="protein sequence ID" value="KAF7318476.1"/>
    <property type="molecule type" value="Genomic_DNA"/>
</dbReference>
<evidence type="ECO:0000256" key="1">
    <source>
        <dbReference type="SAM" id="MobiDB-lite"/>
    </source>
</evidence>
<feature type="region of interest" description="Disordered" evidence="1">
    <location>
        <begin position="253"/>
        <end position="275"/>
    </location>
</feature>
<gene>
    <name evidence="2" type="ORF">HMN09_00356800</name>
</gene>
<sequence length="352" mass="37971">MSPSAASEIGFAFGANTSYILRAGDSFAYSDTPCGPPTGLTNIIEQGAARVDDMALAMDGAGFAMSWTDGQGKQHYDGGGSLGSQYARLSRFMQNSISQSTPVFSTTLGPNNSFFSNSANGCSWQNIPAGLEEYLLGLIHKKQPVNIALGVEGTYVVIFNDGSTAWDLQGKYPKLLELLPQTQPRLQYIALNPHAPGHFFAAFSDYGFKWDFPSASWAEDVMAVVLEWQQTKRPPAAPAGQTTAVAPVAQTAAWQPAAPPPQQQMSAPEKHHSGWGEKFKKGLETTMQQIGEGIVEADRRQQAQHGGHSGGYHRPGPMQPPPMQLPMMTIQDDVFVGNNGQVAIVQDVTYTY</sequence>
<protein>
    <submittedName>
        <fullName evidence="2">Uncharacterized protein</fullName>
    </submittedName>
</protein>
<comment type="caution">
    <text evidence="2">The sequence shown here is derived from an EMBL/GenBank/DDBJ whole genome shotgun (WGS) entry which is preliminary data.</text>
</comment>
<reference evidence="2" key="1">
    <citation type="submission" date="2020-05" db="EMBL/GenBank/DDBJ databases">
        <title>Mycena genomes resolve the evolution of fungal bioluminescence.</title>
        <authorList>
            <person name="Tsai I.J."/>
        </authorList>
    </citation>
    <scope>NUCLEOTIDE SEQUENCE</scope>
    <source>
        <strain evidence="2">110903Hualien_Pintung</strain>
    </source>
</reference>
<dbReference type="Proteomes" id="UP000613580">
    <property type="component" value="Unassembled WGS sequence"/>
</dbReference>
<proteinExistence type="predicted"/>
<feature type="region of interest" description="Disordered" evidence="1">
    <location>
        <begin position="300"/>
        <end position="324"/>
    </location>
</feature>
<evidence type="ECO:0000313" key="2">
    <source>
        <dbReference type="EMBL" id="KAF7318476.1"/>
    </source>
</evidence>
<accession>A0A8H6TKR3</accession>
<name>A0A8H6TKR3_MYCCL</name>
<dbReference type="OrthoDB" id="5271586at2759"/>
<dbReference type="AlphaFoldDB" id="A0A8H6TKR3"/>
<keyword evidence="3" id="KW-1185">Reference proteome</keyword>
<evidence type="ECO:0000313" key="3">
    <source>
        <dbReference type="Proteomes" id="UP000613580"/>
    </source>
</evidence>